<accession>A0AAE1VNM2</accession>
<organism evidence="1 2">
    <name type="scientific">Anisodus tanguticus</name>
    <dbReference type="NCBI Taxonomy" id="243964"/>
    <lineage>
        <taxon>Eukaryota</taxon>
        <taxon>Viridiplantae</taxon>
        <taxon>Streptophyta</taxon>
        <taxon>Embryophyta</taxon>
        <taxon>Tracheophyta</taxon>
        <taxon>Spermatophyta</taxon>
        <taxon>Magnoliopsida</taxon>
        <taxon>eudicotyledons</taxon>
        <taxon>Gunneridae</taxon>
        <taxon>Pentapetalae</taxon>
        <taxon>asterids</taxon>
        <taxon>lamiids</taxon>
        <taxon>Solanales</taxon>
        <taxon>Solanaceae</taxon>
        <taxon>Solanoideae</taxon>
        <taxon>Hyoscyameae</taxon>
        <taxon>Anisodus</taxon>
    </lineage>
</organism>
<dbReference type="AlphaFoldDB" id="A0AAE1VNM2"/>
<dbReference type="EMBL" id="JAVYJV010000005">
    <property type="protein sequence ID" value="KAK4370751.1"/>
    <property type="molecule type" value="Genomic_DNA"/>
</dbReference>
<evidence type="ECO:0000313" key="1">
    <source>
        <dbReference type="EMBL" id="KAK4370751.1"/>
    </source>
</evidence>
<proteinExistence type="predicted"/>
<name>A0AAE1VNM2_9SOLA</name>
<comment type="caution">
    <text evidence="1">The sequence shown here is derived from an EMBL/GenBank/DDBJ whole genome shotgun (WGS) entry which is preliminary data.</text>
</comment>
<dbReference type="Proteomes" id="UP001291623">
    <property type="component" value="Unassembled WGS sequence"/>
</dbReference>
<keyword evidence="2" id="KW-1185">Reference proteome</keyword>
<gene>
    <name evidence="1" type="ORF">RND71_010226</name>
</gene>
<protein>
    <submittedName>
        <fullName evidence="1">Uncharacterized protein</fullName>
    </submittedName>
</protein>
<evidence type="ECO:0000313" key="2">
    <source>
        <dbReference type="Proteomes" id="UP001291623"/>
    </source>
</evidence>
<sequence length="72" mass="8144">MLWWTGSILRGSKQAKRSNGEESIKFINQMYSQLSELMELPSSASSASFDPIKTCHNSTYPTQEALEGLQFR</sequence>
<reference evidence="1" key="1">
    <citation type="submission" date="2023-12" db="EMBL/GenBank/DDBJ databases">
        <title>Genome assembly of Anisodus tanguticus.</title>
        <authorList>
            <person name="Wang Y.-J."/>
        </authorList>
    </citation>
    <scope>NUCLEOTIDE SEQUENCE</scope>
    <source>
        <strain evidence="1">KB-2021</strain>
        <tissue evidence="1">Leaf</tissue>
    </source>
</reference>